<accession>A0AAJ5WQ01</accession>
<dbReference type="Gene3D" id="1.10.287.130">
    <property type="match status" value="1"/>
</dbReference>
<dbReference type="InterPro" id="IPR003660">
    <property type="entry name" value="HAMP_dom"/>
</dbReference>
<dbReference type="PROSITE" id="PS50109">
    <property type="entry name" value="HIS_KIN"/>
    <property type="match status" value="1"/>
</dbReference>
<evidence type="ECO:0000313" key="14">
    <source>
        <dbReference type="Proteomes" id="UP001220610"/>
    </source>
</evidence>
<sequence>MNSLRIRFVTGFSALFTIALALTLSIVYFLNANLRKEEYFKRLKNKADNSFRLLVTVPQVDSTLLQIIERNTATTLDAVSVTVYRGNQVIYTNGPADRPYQDSLLPLARQEGDLYTSHQHKEVVALYRRHAQQDYTVIAAAFDSYGKNNLYLLRWVLAIVFGVGILLGWIATLFFVRKIIRPLDELKGDLQLINSASLHTRLKVGSRSEEVDSLAASFNQMMDRIEEAFSLQKDFVHYASHELRTPITAQISLTEIALEKDLSPEQSHEVLQQLYQQQQQLATITHSLLLLTDKQPVDETYPLVRLDELVIRAVEFVQTLYPSARIEVTLDVSSSNEAALMIRANEPLLIMAFNNLLKNAVQYSDNNAAIVILKIKPGSREVIFRNTGEIFSPDEQARIYTPFYRASNARRTKGHGLGLALVKQIADIHKAEIKYQYDGLNIFSFCFTDEQGGSCD</sequence>
<evidence type="ECO:0000256" key="3">
    <source>
        <dbReference type="ARBA" id="ARBA00012438"/>
    </source>
</evidence>
<evidence type="ECO:0000256" key="1">
    <source>
        <dbReference type="ARBA" id="ARBA00000085"/>
    </source>
</evidence>
<dbReference type="SMART" id="SM00304">
    <property type="entry name" value="HAMP"/>
    <property type="match status" value="1"/>
</dbReference>
<dbReference type="InterPro" id="IPR036097">
    <property type="entry name" value="HisK_dim/P_sf"/>
</dbReference>
<dbReference type="CDD" id="cd06225">
    <property type="entry name" value="HAMP"/>
    <property type="match status" value="1"/>
</dbReference>
<dbReference type="SUPFAM" id="SSF47384">
    <property type="entry name" value="Homodimeric domain of signal transducing histidine kinase"/>
    <property type="match status" value="1"/>
</dbReference>
<keyword evidence="5" id="KW-0808">Transferase</keyword>
<evidence type="ECO:0000313" key="13">
    <source>
        <dbReference type="EMBL" id="WEK33568.1"/>
    </source>
</evidence>
<dbReference type="Gene3D" id="6.10.340.10">
    <property type="match status" value="1"/>
</dbReference>
<dbReference type="Proteomes" id="UP001220610">
    <property type="component" value="Chromosome"/>
</dbReference>
<dbReference type="EMBL" id="CP119311">
    <property type="protein sequence ID" value="WEK33568.1"/>
    <property type="molecule type" value="Genomic_DNA"/>
</dbReference>
<keyword evidence="8 10" id="KW-1133">Transmembrane helix</keyword>
<evidence type="ECO:0000256" key="6">
    <source>
        <dbReference type="ARBA" id="ARBA00022692"/>
    </source>
</evidence>
<comment type="catalytic activity">
    <reaction evidence="1">
        <text>ATP + protein L-histidine = ADP + protein N-phospho-L-histidine.</text>
        <dbReference type="EC" id="2.7.13.3"/>
    </reaction>
</comment>
<reference evidence="13" key="1">
    <citation type="submission" date="2023-03" db="EMBL/GenBank/DDBJ databases">
        <title>Andean soil-derived lignocellulolytic bacterial consortium as a source of novel taxa and putative plastic-active enzymes.</title>
        <authorList>
            <person name="Diaz-Garcia L."/>
            <person name="Chuvochina M."/>
            <person name="Feuerriegel G."/>
            <person name="Bunk B."/>
            <person name="Sproer C."/>
            <person name="Streit W.R."/>
            <person name="Rodriguez L.M."/>
            <person name="Overmann J."/>
            <person name="Jimenez D.J."/>
        </authorList>
    </citation>
    <scope>NUCLEOTIDE SEQUENCE</scope>
    <source>
        <strain evidence="13">MAG 7</strain>
    </source>
</reference>
<dbReference type="Pfam" id="PF00672">
    <property type="entry name" value="HAMP"/>
    <property type="match status" value="1"/>
</dbReference>
<dbReference type="SUPFAM" id="SSF158472">
    <property type="entry name" value="HAMP domain-like"/>
    <property type="match status" value="1"/>
</dbReference>
<keyword evidence="9" id="KW-0902">Two-component regulatory system</keyword>
<evidence type="ECO:0000256" key="4">
    <source>
        <dbReference type="ARBA" id="ARBA00022553"/>
    </source>
</evidence>
<dbReference type="InterPro" id="IPR036890">
    <property type="entry name" value="HATPase_C_sf"/>
</dbReference>
<dbReference type="Gene3D" id="3.30.565.10">
    <property type="entry name" value="Histidine kinase-like ATPase, C-terminal domain"/>
    <property type="match status" value="1"/>
</dbReference>
<dbReference type="InterPro" id="IPR050428">
    <property type="entry name" value="TCS_sensor_his_kinase"/>
</dbReference>
<dbReference type="CDD" id="cd00082">
    <property type="entry name" value="HisKA"/>
    <property type="match status" value="1"/>
</dbReference>
<evidence type="ECO:0000256" key="8">
    <source>
        <dbReference type="ARBA" id="ARBA00022989"/>
    </source>
</evidence>
<dbReference type="GO" id="GO:0000155">
    <property type="term" value="F:phosphorelay sensor kinase activity"/>
    <property type="evidence" value="ECO:0007669"/>
    <property type="project" value="InterPro"/>
</dbReference>
<keyword evidence="10" id="KW-0472">Membrane</keyword>
<keyword evidence="4" id="KW-0597">Phosphoprotein</keyword>
<dbReference type="InterPro" id="IPR003661">
    <property type="entry name" value="HisK_dim/P_dom"/>
</dbReference>
<dbReference type="Pfam" id="PF00512">
    <property type="entry name" value="HisKA"/>
    <property type="match status" value="1"/>
</dbReference>
<dbReference type="InterPro" id="IPR003594">
    <property type="entry name" value="HATPase_dom"/>
</dbReference>
<name>A0AAJ5WQ01_9BACT</name>
<evidence type="ECO:0000259" key="11">
    <source>
        <dbReference type="PROSITE" id="PS50109"/>
    </source>
</evidence>
<dbReference type="SUPFAM" id="SSF55874">
    <property type="entry name" value="ATPase domain of HSP90 chaperone/DNA topoisomerase II/histidine kinase"/>
    <property type="match status" value="1"/>
</dbReference>
<dbReference type="PANTHER" id="PTHR45436">
    <property type="entry name" value="SENSOR HISTIDINE KINASE YKOH"/>
    <property type="match status" value="1"/>
</dbReference>
<evidence type="ECO:0000256" key="9">
    <source>
        <dbReference type="ARBA" id="ARBA00023012"/>
    </source>
</evidence>
<feature type="transmembrane region" description="Helical" evidence="10">
    <location>
        <begin position="12"/>
        <end position="30"/>
    </location>
</feature>
<keyword evidence="7 13" id="KW-0418">Kinase</keyword>
<feature type="domain" description="HAMP" evidence="12">
    <location>
        <begin position="177"/>
        <end position="230"/>
    </location>
</feature>
<evidence type="ECO:0000256" key="5">
    <source>
        <dbReference type="ARBA" id="ARBA00022679"/>
    </source>
</evidence>
<dbReference type="CDD" id="cd00075">
    <property type="entry name" value="HATPase"/>
    <property type="match status" value="1"/>
</dbReference>
<feature type="domain" description="Histidine kinase" evidence="11">
    <location>
        <begin position="238"/>
        <end position="436"/>
    </location>
</feature>
<dbReference type="Pfam" id="PF02518">
    <property type="entry name" value="HATPase_c"/>
    <property type="match status" value="1"/>
</dbReference>
<evidence type="ECO:0000256" key="10">
    <source>
        <dbReference type="SAM" id="Phobius"/>
    </source>
</evidence>
<dbReference type="PROSITE" id="PS50885">
    <property type="entry name" value="HAMP"/>
    <property type="match status" value="1"/>
</dbReference>
<dbReference type="PANTHER" id="PTHR45436:SF5">
    <property type="entry name" value="SENSOR HISTIDINE KINASE TRCS"/>
    <property type="match status" value="1"/>
</dbReference>
<proteinExistence type="predicted"/>
<dbReference type="InterPro" id="IPR005467">
    <property type="entry name" value="His_kinase_dom"/>
</dbReference>
<gene>
    <name evidence="13" type="ORF">P0Y53_13840</name>
</gene>
<keyword evidence="6 10" id="KW-0812">Transmembrane</keyword>
<comment type="subcellular location">
    <subcellularLocation>
        <location evidence="2">Membrane</location>
    </subcellularLocation>
</comment>
<evidence type="ECO:0000256" key="7">
    <source>
        <dbReference type="ARBA" id="ARBA00022777"/>
    </source>
</evidence>
<dbReference type="SMART" id="SM00387">
    <property type="entry name" value="HATPase_c"/>
    <property type="match status" value="1"/>
</dbReference>
<protein>
    <recommendedName>
        <fullName evidence="3">histidine kinase</fullName>
        <ecNumber evidence="3">2.7.13.3</ecNumber>
    </recommendedName>
</protein>
<dbReference type="SMART" id="SM00388">
    <property type="entry name" value="HisKA"/>
    <property type="match status" value="1"/>
</dbReference>
<evidence type="ECO:0000256" key="2">
    <source>
        <dbReference type="ARBA" id="ARBA00004370"/>
    </source>
</evidence>
<feature type="transmembrane region" description="Helical" evidence="10">
    <location>
        <begin position="152"/>
        <end position="176"/>
    </location>
</feature>
<dbReference type="EC" id="2.7.13.3" evidence="3"/>
<dbReference type="AlphaFoldDB" id="A0AAJ5WQ01"/>
<dbReference type="GO" id="GO:0005886">
    <property type="term" value="C:plasma membrane"/>
    <property type="evidence" value="ECO:0007669"/>
    <property type="project" value="TreeGrafter"/>
</dbReference>
<organism evidence="13 14">
    <name type="scientific">Candidatus Pseudobacter hemicellulosilyticus</name>
    <dbReference type="NCBI Taxonomy" id="3121375"/>
    <lineage>
        <taxon>Bacteria</taxon>
        <taxon>Pseudomonadati</taxon>
        <taxon>Bacteroidota</taxon>
        <taxon>Chitinophagia</taxon>
        <taxon>Chitinophagales</taxon>
        <taxon>Chitinophagaceae</taxon>
        <taxon>Pseudobacter</taxon>
    </lineage>
</organism>
<evidence type="ECO:0000259" key="12">
    <source>
        <dbReference type="PROSITE" id="PS50885"/>
    </source>
</evidence>